<accession>A0A4V0BXD2</accession>
<reference evidence="1 2" key="1">
    <citation type="submission" date="2019-05" db="EMBL/GenBank/DDBJ databases">
        <authorList>
            <consortium name="Pathogen Informatics"/>
        </authorList>
    </citation>
    <scope>NUCLEOTIDE SEQUENCE [LARGE SCALE GENOMIC DNA]</scope>
    <source>
        <strain evidence="1 2">NCTC5338</strain>
    </source>
</reference>
<organism evidence="1 2">
    <name type="scientific">Streptococcus australis</name>
    <dbReference type="NCBI Taxonomy" id="113107"/>
    <lineage>
        <taxon>Bacteria</taxon>
        <taxon>Bacillati</taxon>
        <taxon>Bacillota</taxon>
        <taxon>Bacilli</taxon>
        <taxon>Lactobacillales</taxon>
        <taxon>Streptococcaceae</taxon>
        <taxon>Streptococcus</taxon>
    </lineage>
</organism>
<sequence>MKSLVTLLISHIFVSIFRLYLEKFLKGGKFLKC</sequence>
<name>A0A4V0BXD2_9STRE</name>
<dbReference type="AlphaFoldDB" id="A0A4V0BXD2"/>
<gene>
    <name evidence="1" type="ORF">NCTC5338_01611</name>
</gene>
<dbReference type="Proteomes" id="UP000307982">
    <property type="component" value="Chromosome"/>
</dbReference>
<evidence type="ECO:0000313" key="1">
    <source>
        <dbReference type="EMBL" id="VTS72806.1"/>
    </source>
</evidence>
<evidence type="ECO:0000313" key="2">
    <source>
        <dbReference type="Proteomes" id="UP000307982"/>
    </source>
</evidence>
<proteinExistence type="predicted"/>
<protein>
    <submittedName>
        <fullName evidence="1">Uncharacterized protein</fullName>
    </submittedName>
</protein>
<dbReference type="EMBL" id="LR594040">
    <property type="protein sequence ID" value="VTS72806.1"/>
    <property type="molecule type" value="Genomic_DNA"/>
</dbReference>